<dbReference type="PANTHER" id="PTHR35864">
    <property type="entry name" value="ZINC METALLOPROTEASE MJ0611-RELATED"/>
    <property type="match status" value="1"/>
</dbReference>
<evidence type="ECO:0000259" key="14">
    <source>
        <dbReference type="Pfam" id="PF02163"/>
    </source>
</evidence>
<comment type="caution">
    <text evidence="15">The sequence shown here is derived from an EMBL/GenBank/DDBJ whole genome shotgun (WGS) entry which is preliminary data.</text>
</comment>
<dbReference type="PANTHER" id="PTHR35864:SF1">
    <property type="entry name" value="ZINC METALLOPROTEASE YWHC-RELATED"/>
    <property type="match status" value="1"/>
</dbReference>
<evidence type="ECO:0000256" key="4">
    <source>
        <dbReference type="ARBA" id="ARBA00022475"/>
    </source>
</evidence>
<evidence type="ECO:0000256" key="10">
    <source>
        <dbReference type="ARBA" id="ARBA00022989"/>
    </source>
</evidence>
<reference evidence="15" key="1">
    <citation type="submission" date="2020-10" db="EMBL/GenBank/DDBJ databases">
        <authorList>
            <person name="Gilroy R."/>
        </authorList>
    </citation>
    <scope>NUCLEOTIDE SEQUENCE</scope>
    <source>
        <strain evidence="15">USAMLcec3-3695</strain>
    </source>
</reference>
<evidence type="ECO:0000256" key="7">
    <source>
        <dbReference type="ARBA" id="ARBA00022723"/>
    </source>
</evidence>
<dbReference type="InterPro" id="IPR052348">
    <property type="entry name" value="Metallopeptidase_M50B"/>
</dbReference>
<gene>
    <name evidence="15" type="ORF">IAA61_00475</name>
</gene>
<evidence type="ECO:0000256" key="12">
    <source>
        <dbReference type="ARBA" id="ARBA00023136"/>
    </source>
</evidence>
<evidence type="ECO:0000256" key="8">
    <source>
        <dbReference type="ARBA" id="ARBA00022801"/>
    </source>
</evidence>
<comment type="similarity">
    <text evidence="3">Belongs to the peptidase M50B family.</text>
</comment>
<feature type="transmembrane region" description="Helical" evidence="13">
    <location>
        <begin position="88"/>
        <end position="112"/>
    </location>
</feature>
<dbReference type="GO" id="GO:0046872">
    <property type="term" value="F:metal ion binding"/>
    <property type="evidence" value="ECO:0007669"/>
    <property type="project" value="UniProtKB-KW"/>
</dbReference>
<dbReference type="GO" id="GO:0005886">
    <property type="term" value="C:plasma membrane"/>
    <property type="evidence" value="ECO:0007669"/>
    <property type="project" value="UniProtKB-SubCell"/>
</dbReference>
<feature type="transmembrane region" description="Helical" evidence="13">
    <location>
        <begin position="7"/>
        <end position="28"/>
    </location>
</feature>
<keyword evidence="4" id="KW-1003">Cell membrane</keyword>
<proteinExistence type="inferred from homology"/>
<comment type="cofactor">
    <cofactor evidence="1">
        <name>Zn(2+)</name>
        <dbReference type="ChEBI" id="CHEBI:29105"/>
    </cofactor>
</comment>
<protein>
    <submittedName>
        <fullName evidence="15">Site-2 protease family protein</fullName>
    </submittedName>
</protein>
<reference evidence="15" key="2">
    <citation type="journal article" date="2021" name="PeerJ">
        <title>Extensive microbial diversity within the chicken gut microbiome revealed by metagenomics and culture.</title>
        <authorList>
            <person name="Gilroy R."/>
            <person name="Ravi A."/>
            <person name="Getino M."/>
            <person name="Pursley I."/>
            <person name="Horton D.L."/>
            <person name="Alikhan N.F."/>
            <person name="Baker D."/>
            <person name="Gharbi K."/>
            <person name="Hall N."/>
            <person name="Watson M."/>
            <person name="Adriaenssens E.M."/>
            <person name="Foster-Nyarko E."/>
            <person name="Jarju S."/>
            <person name="Secka A."/>
            <person name="Antonio M."/>
            <person name="Oren A."/>
            <person name="Chaudhuri R.R."/>
            <person name="La Ragione R."/>
            <person name="Hildebrand F."/>
            <person name="Pallen M.J."/>
        </authorList>
    </citation>
    <scope>NUCLEOTIDE SEQUENCE</scope>
    <source>
        <strain evidence="15">USAMLcec3-3695</strain>
    </source>
</reference>
<evidence type="ECO:0000256" key="13">
    <source>
        <dbReference type="SAM" id="Phobius"/>
    </source>
</evidence>
<feature type="domain" description="Peptidase M50" evidence="14">
    <location>
        <begin position="122"/>
        <end position="183"/>
    </location>
</feature>
<evidence type="ECO:0000313" key="15">
    <source>
        <dbReference type="EMBL" id="HIU56267.1"/>
    </source>
</evidence>
<dbReference type="EMBL" id="DVNB01000005">
    <property type="protein sequence ID" value="HIU56267.1"/>
    <property type="molecule type" value="Genomic_DNA"/>
</dbReference>
<dbReference type="AlphaFoldDB" id="A0A9D1M9Q4"/>
<keyword evidence="6 13" id="KW-0812">Transmembrane</keyword>
<evidence type="ECO:0000313" key="16">
    <source>
        <dbReference type="Proteomes" id="UP000824109"/>
    </source>
</evidence>
<sequence length="216" mass="23918">MSYIVQRLIMIPIVLIALTFHEFCHGLVSSKLGDPTPRLTGRLTLNPLAHLDPIGTLLMIFTGFGWAKPVQINPGYYKKPKWGMALTALAGPISNFVLAFAAMLVYTIIHIINLKTGVFAGAMYQISYFVLLFAQVNLCFMVFNLIPIPPLDGSRVLGLFLSTSAYFKLQRFERYSMILIIVLSFLNVFSVVIGTGVNFVLDGIINVCNLIVQAVI</sequence>
<dbReference type="Proteomes" id="UP000824109">
    <property type="component" value="Unassembled WGS sequence"/>
</dbReference>
<evidence type="ECO:0000256" key="3">
    <source>
        <dbReference type="ARBA" id="ARBA00007931"/>
    </source>
</evidence>
<evidence type="ECO:0000256" key="6">
    <source>
        <dbReference type="ARBA" id="ARBA00022692"/>
    </source>
</evidence>
<dbReference type="CDD" id="cd06158">
    <property type="entry name" value="S2P-M50_like_1"/>
    <property type="match status" value="1"/>
</dbReference>
<dbReference type="GO" id="GO:0006508">
    <property type="term" value="P:proteolysis"/>
    <property type="evidence" value="ECO:0007669"/>
    <property type="project" value="UniProtKB-KW"/>
</dbReference>
<dbReference type="InterPro" id="IPR044537">
    <property type="entry name" value="Rip2-like"/>
</dbReference>
<keyword evidence="11" id="KW-0482">Metalloprotease</keyword>
<keyword evidence="8" id="KW-0378">Hydrolase</keyword>
<feature type="transmembrane region" description="Helical" evidence="13">
    <location>
        <begin position="177"/>
        <end position="201"/>
    </location>
</feature>
<accession>A0A9D1M9Q4</accession>
<evidence type="ECO:0000256" key="2">
    <source>
        <dbReference type="ARBA" id="ARBA00004651"/>
    </source>
</evidence>
<comment type="subcellular location">
    <subcellularLocation>
        <location evidence="2">Cell membrane</location>
        <topology evidence="2">Multi-pass membrane protein</topology>
    </subcellularLocation>
</comment>
<name>A0A9D1M9Q4_9FIRM</name>
<keyword evidence="7" id="KW-0479">Metal-binding</keyword>
<dbReference type="Pfam" id="PF02163">
    <property type="entry name" value="Peptidase_M50"/>
    <property type="match status" value="1"/>
</dbReference>
<dbReference type="InterPro" id="IPR008915">
    <property type="entry name" value="Peptidase_M50"/>
</dbReference>
<keyword evidence="12 13" id="KW-0472">Membrane</keyword>
<evidence type="ECO:0000256" key="1">
    <source>
        <dbReference type="ARBA" id="ARBA00001947"/>
    </source>
</evidence>
<evidence type="ECO:0000256" key="9">
    <source>
        <dbReference type="ARBA" id="ARBA00022833"/>
    </source>
</evidence>
<feature type="transmembrane region" description="Helical" evidence="13">
    <location>
        <begin position="48"/>
        <end position="67"/>
    </location>
</feature>
<keyword evidence="9" id="KW-0862">Zinc</keyword>
<evidence type="ECO:0000256" key="5">
    <source>
        <dbReference type="ARBA" id="ARBA00022670"/>
    </source>
</evidence>
<keyword evidence="5 15" id="KW-0645">Protease</keyword>
<feature type="transmembrane region" description="Helical" evidence="13">
    <location>
        <begin position="124"/>
        <end position="146"/>
    </location>
</feature>
<organism evidence="15 16">
    <name type="scientific">Candidatus Ornithomonoglobus merdipullorum</name>
    <dbReference type="NCBI Taxonomy" id="2840895"/>
    <lineage>
        <taxon>Bacteria</taxon>
        <taxon>Bacillati</taxon>
        <taxon>Bacillota</taxon>
        <taxon>Clostridia</taxon>
        <taxon>Candidatus Ornithomonoglobus</taxon>
    </lineage>
</organism>
<dbReference type="GO" id="GO:0008237">
    <property type="term" value="F:metallopeptidase activity"/>
    <property type="evidence" value="ECO:0007669"/>
    <property type="project" value="UniProtKB-KW"/>
</dbReference>
<evidence type="ECO:0000256" key="11">
    <source>
        <dbReference type="ARBA" id="ARBA00023049"/>
    </source>
</evidence>
<keyword evidence="10 13" id="KW-1133">Transmembrane helix</keyword>